<gene>
    <name evidence="1" type="ORF">RKE40_20100</name>
</gene>
<keyword evidence="2" id="KW-1185">Reference proteome</keyword>
<dbReference type="Pfam" id="PF19879">
    <property type="entry name" value="DUF6352"/>
    <property type="match status" value="1"/>
</dbReference>
<evidence type="ECO:0000313" key="1">
    <source>
        <dbReference type="EMBL" id="MDU0342206.1"/>
    </source>
</evidence>
<proteinExistence type="predicted"/>
<accession>A0ABU3SBX9</accession>
<dbReference type="Proteomes" id="UP001254257">
    <property type="component" value="Unassembled WGS sequence"/>
</dbReference>
<comment type="caution">
    <text evidence="1">The sequence shown here is derived from an EMBL/GenBank/DDBJ whole genome shotgun (WGS) entry which is preliminary data.</text>
</comment>
<dbReference type="InterPro" id="IPR045932">
    <property type="entry name" value="DUF6352"/>
</dbReference>
<evidence type="ECO:0000313" key="2">
    <source>
        <dbReference type="Proteomes" id="UP001254257"/>
    </source>
</evidence>
<organism evidence="1 2">
    <name type="scientific">Bosea rubneri</name>
    <dbReference type="NCBI Taxonomy" id="3075434"/>
    <lineage>
        <taxon>Bacteria</taxon>
        <taxon>Pseudomonadati</taxon>
        <taxon>Pseudomonadota</taxon>
        <taxon>Alphaproteobacteria</taxon>
        <taxon>Hyphomicrobiales</taxon>
        <taxon>Boseaceae</taxon>
        <taxon>Bosea</taxon>
    </lineage>
</organism>
<name>A0ABU3SBX9_9HYPH</name>
<reference evidence="1 2" key="1">
    <citation type="submission" date="2023-09" db="EMBL/GenBank/DDBJ databases">
        <title>Whole genome shotgun sequencing (WGS) of Bosea sp. ZW T0_25, isolated from stored onions (Allium cepa).</title>
        <authorList>
            <person name="Stoll D.A."/>
            <person name="Huch M."/>
        </authorList>
    </citation>
    <scope>NUCLEOTIDE SEQUENCE [LARGE SCALE GENOMIC DNA]</scope>
    <source>
        <strain evidence="1 2">ZW T0_25</strain>
    </source>
</reference>
<dbReference type="RefSeq" id="WP_316019992.1">
    <property type="nucleotide sequence ID" value="NZ_JAWDID010000035.1"/>
</dbReference>
<dbReference type="EMBL" id="JAWDID010000035">
    <property type="protein sequence ID" value="MDU0342206.1"/>
    <property type="molecule type" value="Genomic_DNA"/>
</dbReference>
<sequence length="336" mass="36611">MTHFWASSGHLLLDREPGGGLVVTDDFLKAYLARPEVLPPEEACDAERALHARLMASPQADVGEREIAALADADARENWRFLLGWRDGLLAAPTLEAAYAGIIRKGVSGVPPLFLDQLVHVILRAALDEEDDPFVVRAAECLFRPQRVTFHENTILLADAEMIEGHEADRHASPLLAMLGGPAATALDLLKSANSAQYWQRSDAFDMVLDLGGKPSGRAALGRALAHWIRQMHGFDVAIEAVESVKDADWRWFVGLDAQATAVGNALWRGESLEPEAASRLIALYRLDLPPEVPVVPAAKGRPVYLLAAMGQDKVLRLKPQNLVVGLPLAEHEMAN</sequence>
<protein>
    <submittedName>
        <fullName evidence="1">DUF6352 family protein</fullName>
    </submittedName>
</protein>